<evidence type="ECO:0000313" key="4">
    <source>
        <dbReference type="EMBL" id="TQK80193.1"/>
    </source>
</evidence>
<keyword evidence="4" id="KW-0238">DNA-binding</keyword>
<dbReference type="EMBL" id="VFNX01000003">
    <property type="protein sequence ID" value="TQK80193.1"/>
    <property type="molecule type" value="Genomic_DNA"/>
</dbReference>
<dbReference type="Proteomes" id="UP000318103">
    <property type="component" value="Unassembled WGS sequence"/>
</dbReference>
<dbReference type="InterPro" id="IPR009078">
    <property type="entry name" value="Ferritin-like_SF"/>
</dbReference>
<dbReference type="PRINTS" id="PR01346">
    <property type="entry name" value="HELNAPAPROT"/>
</dbReference>
<keyword evidence="5" id="KW-1185">Reference proteome</keyword>
<dbReference type="InterPro" id="IPR012347">
    <property type="entry name" value="Ferritin-like"/>
</dbReference>
<dbReference type="InterPro" id="IPR002177">
    <property type="entry name" value="DPS_DNA-bd"/>
</dbReference>
<dbReference type="GO" id="GO:0008199">
    <property type="term" value="F:ferric iron binding"/>
    <property type="evidence" value="ECO:0007669"/>
    <property type="project" value="InterPro"/>
</dbReference>
<dbReference type="AlphaFoldDB" id="A0A542T023"/>
<evidence type="ECO:0000313" key="5">
    <source>
        <dbReference type="Proteomes" id="UP000318103"/>
    </source>
</evidence>
<evidence type="ECO:0000256" key="2">
    <source>
        <dbReference type="RuleBase" id="RU003875"/>
    </source>
</evidence>
<comment type="similarity">
    <text evidence="1 2">Belongs to the Dps family.</text>
</comment>
<name>A0A542T023_9ACTN</name>
<proteinExistence type="inferred from homology"/>
<dbReference type="SUPFAM" id="SSF47240">
    <property type="entry name" value="Ferritin-like"/>
    <property type="match status" value="1"/>
</dbReference>
<dbReference type="InterPro" id="IPR008331">
    <property type="entry name" value="Ferritin_DPS_dom"/>
</dbReference>
<evidence type="ECO:0000256" key="1">
    <source>
        <dbReference type="ARBA" id="ARBA00009497"/>
    </source>
</evidence>
<evidence type="ECO:0000259" key="3">
    <source>
        <dbReference type="Pfam" id="PF00210"/>
    </source>
</evidence>
<gene>
    <name evidence="4" type="ORF">FB563_7370</name>
</gene>
<dbReference type="OrthoDB" id="9797687at2"/>
<dbReference type="Gene3D" id="1.20.1260.10">
    <property type="match status" value="1"/>
</dbReference>
<dbReference type="RefSeq" id="WP_055708783.1">
    <property type="nucleotide sequence ID" value="NZ_JBPJFI010000001.1"/>
</dbReference>
<comment type="caution">
    <text evidence="4">The sequence shown here is derived from an EMBL/GenBank/DDBJ whole genome shotgun (WGS) entry which is preliminary data.</text>
</comment>
<dbReference type="GO" id="GO:0003677">
    <property type="term" value="F:DNA binding"/>
    <property type="evidence" value="ECO:0007669"/>
    <property type="project" value="UniProtKB-KW"/>
</dbReference>
<feature type="domain" description="Ferritin/DPS" evidence="3">
    <location>
        <begin position="19"/>
        <end position="153"/>
    </location>
</feature>
<dbReference type="PANTHER" id="PTHR42932">
    <property type="entry name" value="GENERAL STRESS PROTEIN 20U"/>
    <property type="match status" value="1"/>
</dbReference>
<sequence>MTVMKSTLPEEALGVTGTALQETLVDLLGLSLIGKQAHWNIVGPRFRSIHLQLDEVVATARAHSDTVAERAAALGVSPDGRPETVAATFALPGTKDGWLRDTEVVELMVSALEAVVGRLRERIAATAEPDPVTQDLLISVTADLEKQRWMFEAENHPRETASSQTASS</sequence>
<dbReference type="Pfam" id="PF00210">
    <property type="entry name" value="Ferritin"/>
    <property type="match status" value="1"/>
</dbReference>
<accession>A0A542T023</accession>
<dbReference type="PIRSF" id="PIRSF005900">
    <property type="entry name" value="Dps"/>
    <property type="match status" value="1"/>
</dbReference>
<dbReference type="PANTHER" id="PTHR42932:SF2">
    <property type="entry name" value="DNA PROTECTION DURING STARVATION PROTEIN 1"/>
    <property type="match status" value="1"/>
</dbReference>
<dbReference type="STRING" id="164348.BFF78_06115"/>
<protein>
    <submittedName>
        <fullName evidence="4">Starvation-inducible DNA-binding protein</fullName>
    </submittedName>
</protein>
<reference evidence="4 5" key="1">
    <citation type="submission" date="2019-06" db="EMBL/GenBank/DDBJ databases">
        <title>Sequencing the genomes of 1000 actinobacteria strains.</title>
        <authorList>
            <person name="Klenk H.-P."/>
        </authorList>
    </citation>
    <scope>NUCLEOTIDE SEQUENCE [LARGE SCALE GENOMIC DNA]</scope>
    <source>
        <strain evidence="4 5">DSM 41929</strain>
    </source>
</reference>
<organism evidence="4 5">
    <name type="scientific">Streptomyces puniciscabiei</name>
    <dbReference type="NCBI Taxonomy" id="164348"/>
    <lineage>
        <taxon>Bacteria</taxon>
        <taxon>Bacillati</taxon>
        <taxon>Actinomycetota</taxon>
        <taxon>Actinomycetes</taxon>
        <taxon>Kitasatosporales</taxon>
        <taxon>Streptomycetaceae</taxon>
        <taxon>Streptomyces</taxon>
    </lineage>
</organism>
<dbReference type="CDD" id="cd01043">
    <property type="entry name" value="DPS"/>
    <property type="match status" value="1"/>
</dbReference>